<evidence type="ECO:0000313" key="5">
    <source>
        <dbReference type="EMBL" id="GMH03968.1"/>
    </source>
</evidence>
<feature type="region of interest" description="Disordered" evidence="3">
    <location>
        <begin position="1"/>
        <end position="127"/>
    </location>
</feature>
<dbReference type="SMART" id="SM00300">
    <property type="entry name" value="ChSh"/>
    <property type="match status" value="1"/>
</dbReference>
<dbReference type="SMART" id="SM00298">
    <property type="entry name" value="CHROMO"/>
    <property type="match status" value="1"/>
</dbReference>
<comment type="subcellular location">
    <subcellularLocation>
        <location evidence="1">Nucleus</location>
    </subcellularLocation>
</comment>
<dbReference type="InterPro" id="IPR008251">
    <property type="entry name" value="Chromo_shadow_dom"/>
</dbReference>
<feature type="compositionally biased region" description="Acidic residues" evidence="3">
    <location>
        <begin position="88"/>
        <end position="121"/>
    </location>
</feature>
<organism evidence="5 6">
    <name type="scientific">Nepenthes gracilis</name>
    <name type="common">Slender pitcher plant</name>
    <dbReference type="NCBI Taxonomy" id="150966"/>
    <lineage>
        <taxon>Eukaryota</taxon>
        <taxon>Viridiplantae</taxon>
        <taxon>Streptophyta</taxon>
        <taxon>Embryophyta</taxon>
        <taxon>Tracheophyta</taxon>
        <taxon>Spermatophyta</taxon>
        <taxon>Magnoliopsida</taxon>
        <taxon>eudicotyledons</taxon>
        <taxon>Gunneridae</taxon>
        <taxon>Pentapetalae</taxon>
        <taxon>Caryophyllales</taxon>
        <taxon>Nepenthaceae</taxon>
        <taxon>Nepenthes</taxon>
    </lineage>
</organism>
<dbReference type="Gene3D" id="2.40.50.40">
    <property type="match status" value="1"/>
</dbReference>
<dbReference type="Pfam" id="PF00385">
    <property type="entry name" value="Chromo"/>
    <property type="match status" value="1"/>
</dbReference>
<feature type="compositionally biased region" description="Acidic residues" evidence="3">
    <location>
        <begin position="55"/>
        <end position="64"/>
    </location>
</feature>
<dbReference type="PROSITE" id="PS50013">
    <property type="entry name" value="CHROMO_2"/>
    <property type="match status" value="1"/>
</dbReference>
<feature type="domain" description="Chromo" evidence="4">
    <location>
        <begin position="133"/>
        <end position="192"/>
    </location>
</feature>
<feature type="region of interest" description="Disordered" evidence="3">
    <location>
        <begin position="325"/>
        <end position="360"/>
    </location>
</feature>
<sequence>MKRQRSSEEGGLPLIQPQSHSPSQSQSPSRYYPIPVDDDERLKSPAAADSHQQEVPEEVQEEETSVPASEPARTEAVVENDGKNESEGEKEEEEEQEDGGAGEQEEEEEEEVDAAGEAEEQDHERTKLAEGFYEIEAIRKKRIFKGEPQYLIKWRGWPESSNTWEPLEHLQTCPDVVEAFEERLLSGQKKTYRKRKRKFTQPKNNLQYSYGGSRSRIALIELPSSDEAKSSAHMNNSKTANLCPAPLPSTIGHVVEHNEDLKKHRLSRKVNEDSPRNFYTVGCNDRSNDDNSYDENVSARKLSVQFQEPTSEEGDGLEMCLSKVDQKEPGQSDCRTGAKRRKSGSVRRFKQDSTLFKPSYPGNATTNDAISYDRVQQLVVGNIDGYCKNNLDFSRSTSLITRIVKPISYSASVSNNVQDVSVTFVAMRADGKEVMVDNKFLKANNPLLLINFYEQHLRYSPTS</sequence>
<accession>A0AAD3S3V9</accession>
<evidence type="ECO:0000256" key="3">
    <source>
        <dbReference type="SAM" id="MobiDB-lite"/>
    </source>
</evidence>
<dbReference type="PANTHER" id="PTHR47240:SF2">
    <property type="entry name" value="CHROMO DOMAIN-CONTAINING PROTEIN LHP1"/>
    <property type="match status" value="1"/>
</dbReference>
<evidence type="ECO:0000256" key="2">
    <source>
        <dbReference type="ARBA" id="ARBA00023242"/>
    </source>
</evidence>
<dbReference type="AlphaFoldDB" id="A0AAD3S3V9"/>
<evidence type="ECO:0000313" key="6">
    <source>
        <dbReference type="Proteomes" id="UP001279734"/>
    </source>
</evidence>
<dbReference type="SUPFAM" id="SSF54160">
    <property type="entry name" value="Chromo domain-like"/>
    <property type="match status" value="1"/>
</dbReference>
<keyword evidence="2" id="KW-0539">Nucleus</keyword>
<name>A0AAD3S3V9_NEPGR</name>
<dbReference type="CDD" id="cd18982">
    <property type="entry name" value="CSD"/>
    <property type="match status" value="1"/>
</dbReference>
<dbReference type="Proteomes" id="UP001279734">
    <property type="component" value="Unassembled WGS sequence"/>
</dbReference>
<dbReference type="InterPro" id="IPR023779">
    <property type="entry name" value="Chromodomain_CS"/>
</dbReference>
<protein>
    <recommendedName>
        <fullName evidence="4">Chromo domain-containing protein</fullName>
    </recommendedName>
</protein>
<evidence type="ECO:0000259" key="4">
    <source>
        <dbReference type="PROSITE" id="PS50013"/>
    </source>
</evidence>
<dbReference type="GO" id="GO:0005634">
    <property type="term" value="C:nucleus"/>
    <property type="evidence" value="ECO:0007669"/>
    <property type="project" value="UniProtKB-SubCell"/>
</dbReference>
<reference evidence="5" key="1">
    <citation type="submission" date="2023-05" db="EMBL/GenBank/DDBJ databases">
        <title>Nepenthes gracilis genome sequencing.</title>
        <authorList>
            <person name="Fukushima K."/>
        </authorList>
    </citation>
    <scope>NUCLEOTIDE SEQUENCE</scope>
    <source>
        <strain evidence="5">SING2019-196</strain>
    </source>
</reference>
<dbReference type="InterPro" id="IPR044251">
    <property type="entry name" value="LHP1-like"/>
</dbReference>
<dbReference type="GO" id="GO:0000792">
    <property type="term" value="C:heterochromatin"/>
    <property type="evidence" value="ECO:0007669"/>
    <property type="project" value="UniProtKB-ARBA"/>
</dbReference>
<dbReference type="GO" id="GO:0031507">
    <property type="term" value="P:heterochromatin formation"/>
    <property type="evidence" value="ECO:0007669"/>
    <property type="project" value="InterPro"/>
</dbReference>
<feature type="compositionally biased region" description="Basic residues" evidence="3">
    <location>
        <begin position="337"/>
        <end position="348"/>
    </location>
</feature>
<dbReference type="InterPro" id="IPR023780">
    <property type="entry name" value="Chromo_domain"/>
</dbReference>
<comment type="caution">
    <text evidence="5">The sequence shown here is derived from an EMBL/GenBank/DDBJ whole genome shotgun (WGS) entry which is preliminary data.</text>
</comment>
<dbReference type="InterPro" id="IPR016197">
    <property type="entry name" value="Chromo-like_dom_sf"/>
</dbReference>
<dbReference type="CDD" id="cd00024">
    <property type="entry name" value="CD_CSD"/>
    <property type="match status" value="1"/>
</dbReference>
<dbReference type="EMBL" id="BSYO01000004">
    <property type="protein sequence ID" value="GMH03968.1"/>
    <property type="molecule type" value="Genomic_DNA"/>
</dbReference>
<gene>
    <name evidence="5" type="ORF">Nepgr_005807</name>
</gene>
<dbReference type="PROSITE" id="PS00598">
    <property type="entry name" value="CHROMO_1"/>
    <property type="match status" value="1"/>
</dbReference>
<proteinExistence type="predicted"/>
<dbReference type="InterPro" id="IPR000953">
    <property type="entry name" value="Chromo/chromo_shadow_dom"/>
</dbReference>
<dbReference type="PANTHER" id="PTHR47240">
    <property type="entry name" value="CHROMO DOMAIN-CONTAINING PROTEIN LHP1"/>
    <property type="match status" value="1"/>
</dbReference>
<feature type="compositionally biased region" description="Low complexity" evidence="3">
    <location>
        <begin position="16"/>
        <end position="29"/>
    </location>
</feature>
<evidence type="ECO:0000256" key="1">
    <source>
        <dbReference type="ARBA" id="ARBA00004123"/>
    </source>
</evidence>
<keyword evidence="6" id="KW-1185">Reference proteome</keyword>